<proteinExistence type="predicted"/>
<feature type="domain" description="PIN" evidence="1">
    <location>
        <begin position="12"/>
        <end position="135"/>
    </location>
</feature>
<dbReference type="EMBL" id="CP003273">
    <property type="protein sequence ID" value="AGL01681.1"/>
    <property type="molecule type" value="Genomic_DNA"/>
</dbReference>
<dbReference type="SUPFAM" id="SSF88723">
    <property type="entry name" value="PIN domain-like"/>
    <property type="match status" value="1"/>
</dbReference>
<gene>
    <name evidence="2" type="ORF">Desgi_2255</name>
</gene>
<organism evidence="2 3">
    <name type="scientific">Desulfoscipio gibsoniae DSM 7213</name>
    <dbReference type="NCBI Taxonomy" id="767817"/>
    <lineage>
        <taxon>Bacteria</taxon>
        <taxon>Bacillati</taxon>
        <taxon>Bacillota</taxon>
        <taxon>Clostridia</taxon>
        <taxon>Eubacteriales</taxon>
        <taxon>Desulfallaceae</taxon>
        <taxon>Desulfoscipio</taxon>
    </lineage>
</organism>
<dbReference type="STRING" id="767817.Desgi_2255"/>
<evidence type="ECO:0000313" key="2">
    <source>
        <dbReference type="EMBL" id="AGL01681.1"/>
    </source>
</evidence>
<dbReference type="Pfam" id="PF01850">
    <property type="entry name" value="PIN"/>
    <property type="match status" value="1"/>
</dbReference>
<accession>R4KPV3</accession>
<reference evidence="2 3" key="1">
    <citation type="submission" date="2012-01" db="EMBL/GenBank/DDBJ databases">
        <title>Complete sequence of Desulfotomaculum gibsoniae DSM 7213.</title>
        <authorList>
            <consortium name="US DOE Joint Genome Institute"/>
            <person name="Lucas S."/>
            <person name="Han J."/>
            <person name="Lapidus A."/>
            <person name="Cheng J.-F."/>
            <person name="Goodwin L."/>
            <person name="Pitluck S."/>
            <person name="Peters L."/>
            <person name="Ovchinnikova G."/>
            <person name="Teshima H."/>
            <person name="Detter J.C."/>
            <person name="Han C."/>
            <person name="Tapia R."/>
            <person name="Land M."/>
            <person name="Hauser L."/>
            <person name="Kyrpides N."/>
            <person name="Ivanova N."/>
            <person name="Pagani I."/>
            <person name="Parshina S."/>
            <person name="Plugge C."/>
            <person name="Muyzer G."/>
            <person name="Kuever J."/>
            <person name="Ivanova A."/>
            <person name="Nazina T."/>
            <person name="Klenk H.-P."/>
            <person name="Brambilla E."/>
            <person name="Spring S."/>
            <person name="Stams A.F."/>
            <person name="Woyke T."/>
        </authorList>
    </citation>
    <scope>NUCLEOTIDE SEQUENCE [LARGE SCALE GENOMIC DNA]</scope>
    <source>
        <strain evidence="2 3">DSM 7213</strain>
    </source>
</reference>
<evidence type="ECO:0000313" key="3">
    <source>
        <dbReference type="Proteomes" id="UP000013520"/>
    </source>
</evidence>
<evidence type="ECO:0000259" key="1">
    <source>
        <dbReference type="SMART" id="SM00670"/>
    </source>
</evidence>
<sequence>MGSIEQLLRDVEKVALDTNIIIYLLEQNHQFFTAARDIFDLIESGSVRGITSALSLTEVLTKPYKTGDYTLANEYKLLFRYFPNFCILDVNAVVSERAAWLRARYGLKTPDAIFAATALVGEADVFISNDSDLYKVDELKVINLNNLT</sequence>
<dbReference type="Proteomes" id="UP000013520">
    <property type="component" value="Chromosome"/>
</dbReference>
<dbReference type="OrthoDB" id="597982at2"/>
<dbReference type="SMART" id="SM00670">
    <property type="entry name" value="PINc"/>
    <property type="match status" value="1"/>
</dbReference>
<dbReference type="PANTHER" id="PTHR39677:SF4">
    <property type="entry name" value="RIBONUCLEASE VAPC6"/>
    <property type="match status" value="1"/>
</dbReference>
<dbReference type="AlphaFoldDB" id="R4KPV3"/>
<dbReference type="PANTHER" id="PTHR39677">
    <property type="entry name" value="RIBONUCLEASE VAPC6"/>
    <property type="match status" value="1"/>
</dbReference>
<keyword evidence="3" id="KW-1185">Reference proteome</keyword>
<dbReference type="eggNOG" id="COG1848">
    <property type="taxonomic scope" value="Bacteria"/>
</dbReference>
<dbReference type="InterPro" id="IPR029060">
    <property type="entry name" value="PIN-like_dom_sf"/>
</dbReference>
<name>R4KPV3_9FIRM</name>
<dbReference type="KEGG" id="dgi:Desgi_2255"/>
<dbReference type="RefSeq" id="WP_006522115.1">
    <property type="nucleotide sequence ID" value="NC_021184.1"/>
</dbReference>
<dbReference type="HOGENOM" id="CLU_125353_0_0_9"/>
<protein>
    <submittedName>
        <fullName evidence="2">Putative nucleic acid-binding protein, contains PIN domain</fullName>
    </submittedName>
</protein>
<dbReference type="InterPro" id="IPR002716">
    <property type="entry name" value="PIN_dom"/>
</dbReference>
<dbReference type="Gene3D" id="3.40.50.1010">
    <property type="entry name" value="5'-nuclease"/>
    <property type="match status" value="1"/>
</dbReference>